<accession>A0ABS8V8R7</accession>
<reference evidence="1 2" key="1">
    <citation type="journal article" date="2021" name="BMC Genomics">
        <title>Datura genome reveals duplications of psychoactive alkaloid biosynthetic genes and high mutation rate following tissue culture.</title>
        <authorList>
            <person name="Rajewski A."/>
            <person name="Carter-House D."/>
            <person name="Stajich J."/>
            <person name="Litt A."/>
        </authorList>
    </citation>
    <scope>NUCLEOTIDE SEQUENCE [LARGE SCALE GENOMIC DNA]</scope>
    <source>
        <strain evidence="1">AR-01</strain>
    </source>
</reference>
<evidence type="ECO:0000313" key="2">
    <source>
        <dbReference type="Proteomes" id="UP000823775"/>
    </source>
</evidence>
<proteinExistence type="predicted"/>
<organism evidence="1 2">
    <name type="scientific">Datura stramonium</name>
    <name type="common">Jimsonweed</name>
    <name type="synonym">Common thornapple</name>
    <dbReference type="NCBI Taxonomy" id="4076"/>
    <lineage>
        <taxon>Eukaryota</taxon>
        <taxon>Viridiplantae</taxon>
        <taxon>Streptophyta</taxon>
        <taxon>Embryophyta</taxon>
        <taxon>Tracheophyta</taxon>
        <taxon>Spermatophyta</taxon>
        <taxon>Magnoliopsida</taxon>
        <taxon>eudicotyledons</taxon>
        <taxon>Gunneridae</taxon>
        <taxon>Pentapetalae</taxon>
        <taxon>asterids</taxon>
        <taxon>lamiids</taxon>
        <taxon>Solanales</taxon>
        <taxon>Solanaceae</taxon>
        <taxon>Solanoideae</taxon>
        <taxon>Datureae</taxon>
        <taxon>Datura</taxon>
    </lineage>
</organism>
<gene>
    <name evidence="1" type="ORF">HAX54_030208</name>
</gene>
<dbReference type="EMBL" id="JACEIK010003778">
    <property type="protein sequence ID" value="MCD9643086.1"/>
    <property type="molecule type" value="Genomic_DNA"/>
</dbReference>
<sequence>MPPLIILETHFDGVSLIFNQGTWCSMLERDPVARQLPYIITSRKGFIYFGLLERKRPSTTTSYEVDEQIYVVDIAPQLPNFFGDHQGVDHGKVVEGSKFATGMPLLSAFSHTRFYVAKAATNGIGGTSHLSSYSSLGRKRDWNSNKPMMDNILPQLLWGPARINVYGDNNGG</sequence>
<name>A0ABS8V8R7_DATST</name>
<keyword evidence="2" id="KW-1185">Reference proteome</keyword>
<dbReference type="Proteomes" id="UP000823775">
    <property type="component" value="Unassembled WGS sequence"/>
</dbReference>
<evidence type="ECO:0000313" key="1">
    <source>
        <dbReference type="EMBL" id="MCD9643086.1"/>
    </source>
</evidence>
<protein>
    <submittedName>
        <fullName evidence="1">Uncharacterized protein</fullName>
    </submittedName>
</protein>
<comment type="caution">
    <text evidence="1">The sequence shown here is derived from an EMBL/GenBank/DDBJ whole genome shotgun (WGS) entry which is preliminary data.</text>
</comment>